<dbReference type="Proteomes" id="UP000031668">
    <property type="component" value="Unassembled WGS sequence"/>
</dbReference>
<comment type="caution">
    <text evidence="2">The sequence shown here is derived from an EMBL/GenBank/DDBJ whole genome shotgun (WGS) entry which is preliminary data.</text>
</comment>
<dbReference type="InterPro" id="IPR038717">
    <property type="entry name" value="Tc1-like_DDE_dom"/>
</dbReference>
<dbReference type="AlphaFoldDB" id="A0A0C2MVR6"/>
<feature type="domain" description="Tc1-like transposase DDE" evidence="1">
    <location>
        <begin position="11"/>
        <end position="92"/>
    </location>
</feature>
<evidence type="ECO:0000313" key="2">
    <source>
        <dbReference type="EMBL" id="KII65722.1"/>
    </source>
</evidence>
<dbReference type="Gene3D" id="3.30.420.10">
    <property type="entry name" value="Ribonuclease H-like superfamily/Ribonuclease H"/>
    <property type="match status" value="1"/>
</dbReference>
<gene>
    <name evidence="2" type="ORF">RF11_09613</name>
</gene>
<evidence type="ECO:0000259" key="1">
    <source>
        <dbReference type="Pfam" id="PF13358"/>
    </source>
</evidence>
<protein>
    <recommendedName>
        <fullName evidence="1">Tc1-like transposase DDE domain-containing protein</fullName>
    </recommendedName>
</protein>
<evidence type="ECO:0000313" key="3">
    <source>
        <dbReference type="Proteomes" id="UP000031668"/>
    </source>
</evidence>
<accession>A0A0C2MVR6</accession>
<reference evidence="2 3" key="1">
    <citation type="journal article" date="2014" name="Genome Biol. Evol.">
        <title>The genome of the myxosporean Thelohanellus kitauei shows adaptations to nutrient acquisition within its fish host.</title>
        <authorList>
            <person name="Yang Y."/>
            <person name="Xiong J."/>
            <person name="Zhou Z."/>
            <person name="Huo F."/>
            <person name="Miao W."/>
            <person name="Ran C."/>
            <person name="Liu Y."/>
            <person name="Zhang J."/>
            <person name="Feng J."/>
            <person name="Wang M."/>
            <person name="Wang M."/>
            <person name="Wang L."/>
            <person name="Yao B."/>
        </authorList>
    </citation>
    <scope>NUCLEOTIDE SEQUENCE [LARGE SCALE GENOMIC DNA]</scope>
    <source>
        <strain evidence="2">Wuqing</strain>
    </source>
</reference>
<sequence length="132" mass="15623">MSVSDLGDGGHLAFFRAHDHPFNEEHFYEYFMDAFNHSCPVEYTNDMRFHIAKRVHTMLQENGCRIIYLPPYSPFLNQIENLLPKWKNIVKTAFPRSETDPFNLIESGSREITPSYCDGYYRNMLKCNRRGY</sequence>
<proteinExistence type="predicted"/>
<dbReference type="GO" id="GO:0003676">
    <property type="term" value="F:nucleic acid binding"/>
    <property type="evidence" value="ECO:0007669"/>
    <property type="project" value="InterPro"/>
</dbReference>
<dbReference type="InterPro" id="IPR036397">
    <property type="entry name" value="RNaseH_sf"/>
</dbReference>
<dbReference type="Pfam" id="PF13358">
    <property type="entry name" value="DDE_3"/>
    <property type="match status" value="1"/>
</dbReference>
<organism evidence="2 3">
    <name type="scientific">Thelohanellus kitauei</name>
    <name type="common">Myxosporean</name>
    <dbReference type="NCBI Taxonomy" id="669202"/>
    <lineage>
        <taxon>Eukaryota</taxon>
        <taxon>Metazoa</taxon>
        <taxon>Cnidaria</taxon>
        <taxon>Myxozoa</taxon>
        <taxon>Myxosporea</taxon>
        <taxon>Bivalvulida</taxon>
        <taxon>Platysporina</taxon>
        <taxon>Myxobolidae</taxon>
        <taxon>Thelohanellus</taxon>
    </lineage>
</organism>
<keyword evidence="3" id="KW-1185">Reference proteome</keyword>
<dbReference type="EMBL" id="JWZT01003740">
    <property type="protein sequence ID" value="KII65722.1"/>
    <property type="molecule type" value="Genomic_DNA"/>
</dbReference>
<name>A0A0C2MVR6_THEKT</name>